<proteinExistence type="predicted"/>
<dbReference type="Proteomes" id="UP000297253">
    <property type="component" value="Unassembled WGS sequence"/>
</dbReference>
<dbReference type="RefSeq" id="WP_135181194.1">
    <property type="nucleotide sequence ID" value="NZ_JADGKZ010000002.1"/>
</dbReference>
<dbReference type="EMBL" id="SPPD01000002">
    <property type="protein sequence ID" value="TFU98521.1"/>
    <property type="molecule type" value="Genomic_DNA"/>
</dbReference>
<sequence length="97" mass="11381">MGMMEMIEDFLTDGTVEIWALQRKLEKSMIRNFWAPAKKKSQENIKIDFHQKVRELGEETQRELMSISEQLDDSMKGKWSTKVQETVINKAKGYAQL</sequence>
<organism evidence="1 2">
    <name type="scientific">Streptococcus cuniculi</name>
    <dbReference type="NCBI Taxonomy" id="1432788"/>
    <lineage>
        <taxon>Bacteria</taxon>
        <taxon>Bacillati</taxon>
        <taxon>Bacillota</taxon>
        <taxon>Bacilli</taxon>
        <taxon>Lactobacillales</taxon>
        <taxon>Streptococcaceae</taxon>
        <taxon>Streptococcus</taxon>
    </lineage>
</organism>
<evidence type="ECO:0000313" key="1">
    <source>
        <dbReference type="EMBL" id="TFU98521.1"/>
    </source>
</evidence>
<dbReference type="AlphaFoldDB" id="A0A4Y9JD97"/>
<accession>A0A4Y9JD97</accession>
<reference evidence="1 2" key="1">
    <citation type="submission" date="2019-03" db="EMBL/GenBank/DDBJ databases">
        <title>Diversity of the mouse oral microbiome.</title>
        <authorList>
            <person name="Joseph S."/>
            <person name="Aduse-Opoku J."/>
            <person name="Curtis M."/>
            <person name="Wade W."/>
            <person name="Hashim A."/>
        </authorList>
    </citation>
    <scope>NUCLEOTIDE SEQUENCE [LARGE SCALE GENOMIC DNA]</scope>
    <source>
        <strain evidence="1 2">WM131</strain>
    </source>
</reference>
<name>A0A4Y9JD97_9STRE</name>
<dbReference type="OrthoDB" id="2237260at2"/>
<gene>
    <name evidence="1" type="ORF">E4T82_01770</name>
</gene>
<evidence type="ECO:0000313" key="2">
    <source>
        <dbReference type="Proteomes" id="UP000297253"/>
    </source>
</evidence>
<protein>
    <submittedName>
        <fullName evidence="1">Uncharacterized protein</fullName>
    </submittedName>
</protein>
<comment type="caution">
    <text evidence="1">The sequence shown here is derived from an EMBL/GenBank/DDBJ whole genome shotgun (WGS) entry which is preliminary data.</text>
</comment>